<dbReference type="NCBIfam" id="TIGR00220">
    <property type="entry name" value="mscL"/>
    <property type="match status" value="1"/>
</dbReference>
<evidence type="ECO:0000256" key="2">
    <source>
        <dbReference type="ARBA" id="ARBA00007254"/>
    </source>
</evidence>
<dbReference type="InterPro" id="IPR001185">
    <property type="entry name" value="MS_channel"/>
</dbReference>
<evidence type="ECO:0000256" key="9">
    <source>
        <dbReference type="ARBA" id="ARBA00023303"/>
    </source>
</evidence>
<keyword evidence="5 10" id="KW-0812">Transmembrane</keyword>
<keyword evidence="3 10" id="KW-0813">Transport</keyword>
<accession>A0A3M8DE79</accession>
<gene>
    <name evidence="10 11" type="primary">mscL</name>
    <name evidence="11" type="ORF">EDM58_00085</name>
</gene>
<evidence type="ECO:0000256" key="10">
    <source>
        <dbReference type="HAMAP-Rule" id="MF_00115"/>
    </source>
</evidence>
<keyword evidence="7 10" id="KW-0406">Ion transport</keyword>
<evidence type="ECO:0000256" key="8">
    <source>
        <dbReference type="ARBA" id="ARBA00023136"/>
    </source>
</evidence>
<dbReference type="Gene3D" id="1.10.1200.120">
    <property type="entry name" value="Large-conductance mechanosensitive channel, MscL, domain 1"/>
    <property type="match status" value="1"/>
</dbReference>
<dbReference type="SUPFAM" id="SSF81330">
    <property type="entry name" value="Gated mechanosensitive channel"/>
    <property type="match status" value="1"/>
</dbReference>
<dbReference type="EMBL" id="RHHT01000002">
    <property type="protein sequence ID" value="RNB86470.1"/>
    <property type="molecule type" value="Genomic_DNA"/>
</dbReference>
<keyword evidence="4 10" id="KW-1003">Cell membrane</keyword>
<dbReference type="InterPro" id="IPR036019">
    <property type="entry name" value="MscL_channel"/>
</dbReference>
<evidence type="ECO:0000256" key="3">
    <source>
        <dbReference type="ARBA" id="ARBA00022448"/>
    </source>
</evidence>
<keyword evidence="8 10" id="KW-0472">Membrane</keyword>
<proteinExistence type="inferred from homology"/>
<dbReference type="PROSITE" id="PS01327">
    <property type="entry name" value="MSCL"/>
    <property type="match status" value="1"/>
</dbReference>
<keyword evidence="6 10" id="KW-1133">Transmembrane helix</keyword>
<dbReference type="AlphaFoldDB" id="A0A3M8DE79"/>
<dbReference type="PANTHER" id="PTHR30266:SF2">
    <property type="entry name" value="LARGE-CONDUCTANCE MECHANOSENSITIVE CHANNEL"/>
    <property type="match status" value="1"/>
</dbReference>
<sequence>MLKEFKEFALKGNVIDLAVGVVIGAAFGKIVSSLVNDLITPTIGLLLGKVDFSNLFIALGDGTYKTLEEANKAGVATINYGLFLNSVIDFLIIAFAIFIFIKQLNRFKKKQEEAKPPVTTKECPFCITEISLQATRCPNCTSVLDAKEKELA</sequence>
<organism evidence="11 12">
    <name type="scientific">Brevibacillus panacihumi</name>
    <dbReference type="NCBI Taxonomy" id="497735"/>
    <lineage>
        <taxon>Bacteria</taxon>
        <taxon>Bacillati</taxon>
        <taxon>Bacillota</taxon>
        <taxon>Bacilli</taxon>
        <taxon>Bacillales</taxon>
        <taxon>Paenibacillaceae</taxon>
        <taxon>Brevibacillus</taxon>
    </lineage>
</organism>
<evidence type="ECO:0000256" key="5">
    <source>
        <dbReference type="ARBA" id="ARBA00022692"/>
    </source>
</evidence>
<evidence type="ECO:0000256" key="7">
    <source>
        <dbReference type="ARBA" id="ARBA00023065"/>
    </source>
</evidence>
<evidence type="ECO:0000256" key="6">
    <source>
        <dbReference type="ARBA" id="ARBA00022989"/>
    </source>
</evidence>
<comment type="function">
    <text evidence="10">Channel that opens in response to stretch forces in the membrane lipid bilayer. May participate in the regulation of osmotic pressure changes within the cell.</text>
</comment>
<dbReference type="RefSeq" id="WP_122911952.1">
    <property type="nucleotide sequence ID" value="NZ_RHHT01000002.1"/>
</dbReference>
<dbReference type="NCBIfam" id="NF010557">
    <property type="entry name" value="PRK13952.1"/>
    <property type="match status" value="1"/>
</dbReference>
<evidence type="ECO:0000313" key="11">
    <source>
        <dbReference type="EMBL" id="RNB86470.1"/>
    </source>
</evidence>
<evidence type="ECO:0000313" key="12">
    <source>
        <dbReference type="Proteomes" id="UP000281915"/>
    </source>
</evidence>
<comment type="similarity">
    <text evidence="2 10">Belongs to the MscL family.</text>
</comment>
<dbReference type="GO" id="GO:0008381">
    <property type="term" value="F:mechanosensitive monoatomic ion channel activity"/>
    <property type="evidence" value="ECO:0007669"/>
    <property type="project" value="UniProtKB-UniRule"/>
</dbReference>
<evidence type="ECO:0000256" key="4">
    <source>
        <dbReference type="ARBA" id="ARBA00022475"/>
    </source>
</evidence>
<dbReference type="Proteomes" id="UP000281915">
    <property type="component" value="Unassembled WGS sequence"/>
</dbReference>
<dbReference type="InterPro" id="IPR037673">
    <property type="entry name" value="MSC/AndL"/>
</dbReference>
<dbReference type="InterPro" id="IPR019823">
    <property type="entry name" value="Mechanosensitive_channel_CS"/>
</dbReference>
<reference evidence="11 12" key="1">
    <citation type="submission" date="2018-10" db="EMBL/GenBank/DDBJ databases">
        <title>Phylogenomics of Brevibacillus.</title>
        <authorList>
            <person name="Dunlap C."/>
        </authorList>
    </citation>
    <scope>NUCLEOTIDE SEQUENCE [LARGE SCALE GENOMIC DNA]</scope>
    <source>
        <strain evidence="11 12">JCM 15085</strain>
    </source>
</reference>
<protein>
    <recommendedName>
        <fullName evidence="10">Large-conductance mechanosensitive channel</fullName>
    </recommendedName>
</protein>
<evidence type="ECO:0000256" key="1">
    <source>
        <dbReference type="ARBA" id="ARBA00004651"/>
    </source>
</evidence>
<keyword evidence="9 10" id="KW-0407">Ion channel</keyword>
<feature type="transmembrane region" description="Helical" evidence="10">
    <location>
        <begin position="80"/>
        <end position="101"/>
    </location>
</feature>
<dbReference type="GO" id="GO:0005886">
    <property type="term" value="C:plasma membrane"/>
    <property type="evidence" value="ECO:0007669"/>
    <property type="project" value="UniProtKB-SubCell"/>
</dbReference>
<comment type="subcellular location">
    <subcellularLocation>
        <location evidence="1 10">Cell membrane</location>
        <topology evidence="1 10">Multi-pass membrane protein</topology>
    </subcellularLocation>
</comment>
<dbReference type="NCBIfam" id="NF001843">
    <property type="entry name" value="PRK00567.1-4"/>
    <property type="match status" value="1"/>
</dbReference>
<name>A0A3M8DE79_9BACL</name>
<dbReference type="PRINTS" id="PR01264">
    <property type="entry name" value="MECHCHANNEL"/>
</dbReference>
<dbReference type="HAMAP" id="MF_00115">
    <property type="entry name" value="MscL"/>
    <property type="match status" value="1"/>
</dbReference>
<dbReference type="PANTHER" id="PTHR30266">
    <property type="entry name" value="MECHANOSENSITIVE CHANNEL MSCL"/>
    <property type="match status" value="1"/>
</dbReference>
<dbReference type="Pfam" id="PF01741">
    <property type="entry name" value="MscL"/>
    <property type="match status" value="1"/>
</dbReference>
<comment type="caution">
    <text evidence="11">The sequence shown here is derived from an EMBL/GenBank/DDBJ whole genome shotgun (WGS) entry which is preliminary data.</text>
</comment>
<comment type="subunit">
    <text evidence="10">Homopentamer.</text>
</comment>
<feature type="transmembrane region" description="Helical" evidence="10">
    <location>
        <begin position="12"/>
        <end position="31"/>
    </location>
</feature>